<protein>
    <submittedName>
        <fullName evidence="7">Uncharacterized protein</fullName>
    </submittedName>
</protein>
<dbReference type="SMART" id="SM01401">
    <property type="entry name" value="Sds3"/>
    <property type="match status" value="1"/>
</dbReference>
<evidence type="ECO:0000313" key="8">
    <source>
        <dbReference type="Proteomes" id="UP000232875"/>
    </source>
</evidence>
<dbReference type="InterPro" id="IPR013907">
    <property type="entry name" value="Sds3"/>
</dbReference>
<evidence type="ECO:0000256" key="6">
    <source>
        <dbReference type="SAM" id="MobiDB-lite"/>
    </source>
</evidence>
<dbReference type="EMBL" id="KZ454993">
    <property type="protein sequence ID" value="PKI82825.1"/>
    <property type="molecule type" value="Genomic_DNA"/>
</dbReference>
<feature type="region of interest" description="Disordered" evidence="6">
    <location>
        <begin position="23"/>
        <end position="61"/>
    </location>
</feature>
<accession>A0A2N1J8E2</accession>
<keyword evidence="3" id="KW-0805">Transcription regulation</keyword>
<name>A0A2N1J8E2_9BASI</name>
<evidence type="ECO:0000313" key="7">
    <source>
        <dbReference type="EMBL" id="PKI82825.1"/>
    </source>
</evidence>
<keyword evidence="4" id="KW-0804">Transcription</keyword>
<proteinExistence type="predicted"/>
<evidence type="ECO:0000256" key="1">
    <source>
        <dbReference type="ARBA" id="ARBA00004123"/>
    </source>
</evidence>
<sequence>MRGAPDHGGPEYYPYPPGGAEPPMHLYRDYAPPRGMPAPGGEPGMYPPMHERPMMHPNSPPRQFPPGPMRYAHAQEPMEPMDYMPMHPGGPPMLSARGRPPPLREDMRAQMMSPLPEPMPMPVPVDMPRAPMRERVSRHAPIPPAPLSPPRAGTANLGAPPIAYGAPDAPSASKRDRKRKEVLEKIERMHWEGMENRDAAYHEQYMSLSSTYHALLMQPSMVREYTIQLADSGLQRNETIRAIELYHVFLMERSQHTNAMERQKVEDEARIAKRNAREKLLHVIENRKQRLREEKDGGEFAADFLLDPSLRQQSTRQLRNKGPGAASTRPIRHALHEEDEVPTTGVHGIVLAVAQLLGWPEQEAAMAIAAAANTNSLDEHEHDALLVACVGPEDQTMRLSLMETFGSQASLLSGVNLTMQAAAAAANASKNKKKGAQKPTAQVFAADRAVDDDDATTGTGVNVTSTFIPSGSGRLRWDTAKCLSQLTGAKDFEVESDLINIHKIGTKRRRR</sequence>
<evidence type="ECO:0000256" key="3">
    <source>
        <dbReference type="ARBA" id="ARBA00023015"/>
    </source>
</evidence>
<comment type="subcellular location">
    <subcellularLocation>
        <location evidence="1">Nucleus</location>
    </subcellularLocation>
</comment>
<gene>
    <name evidence="7" type="ORF">MVES_003265</name>
</gene>
<evidence type="ECO:0000256" key="5">
    <source>
        <dbReference type="ARBA" id="ARBA00023242"/>
    </source>
</evidence>
<evidence type="ECO:0000256" key="2">
    <source>
        <dbReference type="ARBA" id="ARBA00022491"/>
    </source>
</evidence>
<dbReference type="Proteomes" id="UP000232875">
    <property type="component" value="Unassembled WGS sequence"/>
</dbReference>
<reference evidence="7 8" key="1">
    <citation type="submission" date="2017-10" db="EMBL/GenBank/DDBJ databases">
        <title>A novel species of cold-tolerant Malassezia isolated from bats.</title>
        <authorList>
            <person name="Lorch J.M."/>
            <person name="Palmer J.M."/>
            <person name="Vanderwolf K.J."/>
            <person name="Schmidt K.Z."/>
            <person name="Verant M.L."/>
            <person name="Weller T.J."/>
            <person name="Blehert D.S."/>
        </authorList>
    </citation>
    <scope>NUCLEOTIDE SEQUENCE [LARGE SCALE GENOMIC DNA]</scope>
    <source>
        <strain evidence="7 8">NWHC:44797-103</strain>
    </source>
</reference>
<dbReference type="OrthoDB" id="70376at2759"/>
<organism evidence="7 8">
    <name type="scientific">Malassezia vespertilionis</name>
    <dbReference type="NCBI Taxonomy" id="2020962"/>
    <lineage>
        <taxon>Eukaryota</taxon>
        <taxon>Fungi</taxon>
        <taxon>Dikarya</taxon>
        <taxon>Basidiomycota</taxon>
        <taxon>Ustilaginomycotina</taxon>
        <taxon>Malasseziomycetes</taxon>
        <taxon>Malasseziales</taxon>
        <taxon>Malasseziaceae</taxon>
        <taxon>Malassezia</taxon>
    </lineage>
</organism>
<dbReference type="GO" id="GO:0010468">
    <property type="term" value="P:regulation of gene expression"/>
    <property type="evidence" value="ECO:0007669"/>
    <property type="project" value="UniProtKB-ARBA"/>
</dbReference>
<keyword evidence="5" id="KW-0539">Nucleus</keyword>
<keyword evidence="8" id="KW-1185">Reference proteome</keyword>
<keyword evidence="2" id="KW-0678">Repressor</keyword>
<dbReference type="AlphaFoldDB" id="A0A2N1J8E2"/>
<evidence type="ECO:0000256" key="4">
    <source>
        <dbReference type="ARBA" id="ARBA00023163"/>
    </source>
</evidence>
<dbReference type="GO" id="GO:0005654">
    <property type="term" value="C:nucleoplasm"/>
    <property type="evidence" value="ECO:0007669"/>
    <property type="project" value="UniProtKB-ARBA"/>
</dbReference>